<evidence type="ECO:0000313" key="5">
    <source>
        <dbReference type="Proteomes" id="UP000215931"/>
    </source>
</evidence>
<feature type="domain" description="DUF1214" evidence="2">
    <location>
        <begin position="346"/>
        <end position="455"/>
    </location>
</feature>
<proteinExistence type="predicted"/>
<dbReference type="InterPro" id="IPR010679">
    <property type="entry name" value="DUF1254"/>
</dbReference>
<dbReference type="PANTHER" id="PTHR36509:SF2">
    <property type="entry name" value="BLL3101 PROTEIN"/>
    <property type="match status" value="1"/>
</dbReference>
<organism evidence="4 5">
    <name type="scientific">Mesorhizobium wenxiniae</name>
    <dbReference type="NCBI Taxonomy" id="2014805"/>
    <lineage>
        <taxon>Bacteria</taxon>
        <taxon>Pseudomonadati</taxon>
        <taxon>Pseudomonadota</taxon>
        <taxon>Alphaproteobacteria</taxon>
        <taxon>Hyphomicrobiales</taxon>
        <taxon>Phyllobacteriaceae</taxon>
        <taxon>Mesorhizobium</taxon>
    </lineage>
</organism>
<keyword evidence="1" id="KW-0732">Signal</keyword>
<accession>A0A271KB89</accession>
<name>A0A271KB89_9HYPH</name>
<dbReference type="Gene3D" id="2.60.120.600">
    <property type="entry name" value="Domain of unknown function DUF1214, C-terminal domain"/>
    <property type="match status" value="1"/>
</dbReference>
<dbReference type="Proteomes" id="UP000215931">
    <property type="component" value="Unassembled WGS sequence"/>
</dbReference>
<protein>
    <recommendedName>
        <fullName evidence="6">Cell envelope protein</fullName>
    </recommendedName>
</protein>
<reference evidence="4 5" key="1">
    <citation type="submission" date="2017-08" db="EMBL/GenBank/DDBJ databases">
        <title>Mesorhizobium wenxinae sp. nov., a novel rhizobial species isolated from root nodules of chickpea (Cicer arietinum L.).</title>
        <authorList>
            <person name="Zhang J."/>
        </authorList>
    </citation>
    <scope>NUCLEOTIDE SEQUENCE [LARGE SCALE GENOMIC DNA]</scope>
    <source>
        <strain evidence="5">WYCCWR 10019</strain>
    </source>
</reference>
<feature type="chain" id="PRO_5012108627" description="Cell envelope protein" evidence="1">
    <location>
        <begin position="24"/>
        <end position="473"/>
    </location>
</feature>
<evidence type="ECO:0000259" key="3">
    <source>
        <dbReference type="Pfam" id="PF06863"/>
    </source>
</evidence>
<dbReference type="InterPro" id="IPR037049">
    <property type="entry name" value="DUF1214_C_sf"/>
</dbReference>
<evidence type="ECO:0000313" key="4">
    <source>
        <dbReference type="EMBL" id="PAP93038.1"/>
    </source>
</evidence>
<dbReference type="PANTHER" id="PTHR36509">
    <property type="entry name" value="BLL3101 PROTEIN"/>
    <property type="match status" value="1"/>
</dbReference>
<feature type="domain" description="DUF1254" evidence="3">
    <location>
        <begin position="77"/>
        <end position="208"/>
    </location>
</feature>
<dbReference type="RefSeq" id="WP_095520566.1">
    <property type="nucleotide sequence ID" value="NZ_NPKH01000028.1"/>
</dbReference>
<dbReference type="Pfam" id="PF06863">
    <property type="entry name" value="DUF1254"/>
    <property type="match status" value="1"/>
</dbReference>
<keyword evidence="5" id="KW-1185">Reference proteome</keyword>
<dbReference type="AlphaFoldDB" id="A0A271KB89"/>
<dbReference type="InterPro" id="IPR037050">
    <property type="entry name" value="DUF1254_sf"/>
</dbReference>
<dbReference type="Pfam" id="PF06742">
    <property type="entry name" value="DUF1214"/>
    <property type="match status" value="1"/>
</dbReference>
<evidence type="ECO:0008006" key="6">
    <source>
        <dbReference type="Google" id="ProtNLM"/>
    </source>
</evidence>
<dbReference type="EMBL" id="NPKH01000028">
    <property type="protein sequence ID" value="PAP93038.1"/>
    <property type="molecule type" value="Genomic_DNA"/>
</dbReference>
<evidence type="ECO:0000256" key="1">
    <source>
        <dbReference type="SAM" id="SignalP"/>
    </source>
</evidence>
<dbReference type="InterPro" id="IPR010621">
    <property type="entry name" value="DUF1214"/>
</dbReference>
<dbReference type="SUPFAM" id="SSF160935">
    <property type="entry name" value="VPA0735-like"/>
    <property type="match status" value="1"/>
</dbReference>
<evidence type="ECO:0000259" key="2">
    <source>
        <dbReference type="Pfam" id="PF06742"/>
    </source>
</evidence>
<sequence length="473" mass="51812">MKTKFASVVGGALAFMFVAGVSAQEATGKTDWREQYAYTLGVQAYIFGFPYVYLPSLRADWVTRPKAANDITPYAPINHFSHVRTLADASYRGGGSPNQDTLYSTAWLDVGKEPVILSHPDMGDRYFSFELAGIDSDNFAYVGKRTTGGKAGSFAIVGPGWKGALPAGVKPLPASLTPSVLIFARTLIDGPTDAKTVNALQDQYTLIPLSLWGKEDAVLPASRDVWKPFDPKTDPLAEWRTMNRAMTENPPEARLAKLVELFAKVGVGPRQDLDKMDEATKLGLARAAVDGRQLIKAAIDSGQLGRQVNNWNIPPRTLGRAGLVDDFLLRASIQAMGGIISNELEETVYYNTTKDGAGQAFDGAKKYILRFAPGQLPKVNAFWSLTMYDPTFNFTDNPLNRYSLGDRSKGLKKDADGGLTLYIQRNSPGKDNESNWLPSTQSGAFFLILRTYMPGPEIVEQKWAPPPVTELVR</sequence>
<comment type="caution">
    <text evidence="4">The sequence shown here is derived from an EMBL/GenBank/DDBJ whole genome shotgun (WGS) entry which is preliminary data.</text>
</comment>
<dbReference type="Gene3D" id="2.60.40.1610">
    <property type="entry name" value="Domain of unknown function DUF1254"/>
    <property type="match status" value="1"/>
</dbReference>
<feature type="signal peptide" evidence="1">
    <location>
        <begin position="1"/>
        <end position="23"/>
    </location>
</feature>
<dbReference type="OrthoDB" id="9777345at2"/>
<gene>
    <name evidence="4" type="ORF">CIT31_23240</name>
</gene>